<dbReference type="InterPro" id="IPR020631">
    <property type="entry name" value="THF_DH/CycHdrlase_NAD-bd_dom"/>
</dbReference>
<evidence type="ECO:0000259" key="9">
    <source>
        <dbReference type="Pfam" id="PF00763"/>
    </source>
</evidence>
<dbReference type="GO" id="GO:0005829">
    <property type="term" value="C:cytosol"/>
    <property type="evidence" value="ECO:0007669"/>
    <property type="project" value="TreeGrafter"/>
</dbReference>
<comment type="pathway">
    <text evidence="1">One-carbon metabolism; tetrahydrofolate interconversion.</text>
</comment>
<dbReference type="SUPFAM" id="SSF53223">
    <property type="entry name" value="Aminoacid dehydrogenase-like, N-terminal domain"/>
    <property type="match status" value="1"/>
</dbReference>
<dbReference type="Gene3D" id="3.40.50.10860">
    <property type="entry name" value="Leucine Dehydrogenase, chain A, domain 1"/>
    <property type="match status" value="1"/>
</dbReference>
<keyword evidence="6" id="KW-0560">Oxidoreductase</keyword>
<dbReference type="GO" id="GO:0009086">
    <property type="term" value="P:methionine biosynthetic process"/>
    <property type="evidence" value="ECO:0007669"/>
    <property type="project" value="UniProtKB-KW"/>
</dbReference>
<dbReference type="GO" id="GO:0035999">
    <property type="term" value="P:tetrahydrofolate interconversion"/>
    <property type="evidence" value="ECO:0007669"/>
    <property type="project" value="TreeGrafter"/>
</dbReference>
<evidence type="ECO:0000259" key="10">
    <source>
        <dbReference type="Pfam" id="PF02882"/>
    </source>
</evidence>
<keyword evidence="4" id="KW-0378">Hydrolase</keyword>
<evidence type="ECO:0000256" key="8">
    <source>
        <dbReference type="ARBA" id="ARBA00023268"/>
    </source>
</evidence>
<organism evidence="11 12">
    <name type="scientific">Candidatus Azambacteria bacterium RBG_16_47_10</name>
    <dbReference type="NCBI Taxonomy" id="1797292"/>
    <lineage>
        <taxon>Bacteria</taxon>
        <taxon>Candidatus Azamiibacteriota</taxon>
    </lineage>
</organism>
<feature type="domain" description="Tetrahydrofolate dehydrogenase/cyclohydrolase NAD(P)-binding" evidence="10">
    <location>
        <begin position="128"/>
        <end position="262"/>
    </location>
</feature>
<evidence type="ECO:0000256" key="5">
    <source>
        <dbReference type="ARBA" id="ARBA00022857"/>
    </source>
</evidence>
<dbReference type="PANTHER" id="PTHR48099:SF5">
    <property type="entry name" value="C-1-TETRAHYDROFOLATE SYNTHASE, CYTOPLASMIC"/>
    <property type="match status" value="1"/>
</dbReference>
<keyword evidence="3" id="KW-0658">Purine biosynthesis</keyword>
<accession>A0A1F5AY40</accession>
<dbReference type="Pfam" id="PF00763">
    <property type="entry name" value="THF_DHG_CYH"/>
    <property type="match status" value="1"/>
</dbReference>
<sequence>MILPSAPFVEKNRRAIAKKVRGMQTPPTLAVVLVGNDPASLSYVRQKERMATTLGCGFFLLHLPERSTADYIIAQIKKLNANTAVHGIIVQLPLPKRADADCVIAAITPKKDVDNLRGNSPFIAPSVAAIWEMLSHTGAPNVSDRIAIIGYGRVIGKPLHAFLLARGFKNIGIADSATKDISALTKDADIIVSGVGKANLITTVKKGVRIIDAGASVYNGKIVGDVAVAKVRAKAAVLTPVPGGIGPLTVIHLFTNCVIAAQR</sequence>
<keyword evidence="2" id="KW-0554">One-carbon metabolism</keyword>
<evidence type="ECO:0000256" key="2">
    <source>
        <dbReference type="ARBA" id="ARBA00022563"/>
    </source>
</evidence>
<dbReference type="PRINTS" id="PR00085">
    <property type="entry name" value="THFDHDRGNASE"/>
</dbReference>
<dbReference type="InterPro" id="IPR020630">
    <property type="entry name" value="THF_DH/CycHdrlase_cat_dom"/>
</dbReference>
<reference evidence="11 12" key="1">
    <citation type="journal article" date="2016" name="Nat. Commun.">
        <title>Thousands of microbial genomes shed light on interconnected biogeochemical processes in an aquifer system.</title>
        <authorList>
            <person name="Anantharaman K."/>
            <person name="Brown C.T."/>
            <person name="Hug L.A."/>
            <person name="Sharon I."/>
            <person name="Castelle C.J."/>
            <person name="Probst A.J."/>
            <person name="Thomas B.C."/>
            <person name="Singh A."/>
            <person name="Wilkins M.J."/>
            <person name="Karaoz U."/>
            <person name="Brodie E.L."/>
            <person name="Williams K.H."/>
            <person name="Hubbard S.S."/>
            <person name="Banfield J.F."/>
        </authorList>
    </citation>
    <scope>NUCLEOTIDE SEQUENCE [LARGE SCALE GENOMIC DNA]</scope>
</reference>
<dbReference type="InterPro" id="IPR046346">
    <property type="entry name" value="Aminoacid_DH-like_N_sf"/>
</dbReference>
<keyword evidence="7" id="KW-0028">Amino-acid biosynthesis</keyword>
<evidence type="ECO:0000256" key="4">
    <source>
        <dbReference type="ARBA" id="ARBA00022801"/>
    </source>
</evidence>
<dbReference type="InterPro" id="IPR000672">
    <property type="entry name" value="THF_DH/CycHdrlase"/>
</dbReference>
<dbReference type="GO" id="GO:0004477">
    <property type="term" value="F:methenyltetrahydrofolate cyclohydrolase activity"/>
    <property type="evidence" value="ECO:0007669"/>
    <property type="project" value="TreeGrafter"/>
</dbReference>
<name>A0A1F5AY40_9BACT</name>
<evidence type="ECO:0000256" key="1">
    <source>
        <dbReference type="ARBA" id="ARBA00004777"/>
    </source>
</evidence>
<evidence type="ECO:0008006" key="13">
    <source>
        <dbReference type="Google" id="ProtNLM"/>
    </source>
</evidence>
<dbReference type="SUPFAM" id="SSF51735">
    <property type="entry name" value="NAD(P)-binding Rossmann-fold domains"/>
    <property type="match status" value="1"/>
</dbReference>
<feature type="domain" description="Tetrahydrofolate dehydrogenase/cyclohydrolase catalytic" evidence="9">
    <location>
        <begin position="10"/>
        <end position="114"/>
    </location>
</feature>
<dbReference type="Proteomes" id="UP000176639">
    <property type="component" value="Unassembled WGS sequence"/>
</dbReference>
<dbReference type="Pfam" id="PF02882">
    <property type="entry name" value="THF_DHG_CYH_C"/>
    <property type="match status" value="1"/>
</dbReference>
<comment type="caution">
    <text evidence="11">The sequence shown here is derived from an EMBL/GenBank/DDBJ whole genome shotgun (WGS) entry which is preliminary data.</text>
</comment>
<dbReference type="Gene3D" id="3.40.50.720">
    <property type="entry name" value="NAD(P)-binding Rossmann-like Domain"/>
    <property type="match status" value="1"/>
</dbReference>
<dbReference type="PANTHER" id="PTHR48099">
    <property type="entry name" value="C-1-TETRAHYDROFOLATE SYNTHASE, CYTOPLASMIC-RELATED"/>
    <property type="match status" value="1"/>
</dbReference>
<keyword evidence="8" id="KW-0511">Multifunctional enzyme</keyword>
<evidence type="ECO:0000313" key="12">
    <source>
        <dbReference type="Proteomes" id="UP000176639"/>
    </source>
</evidence>
<dbReference type="GO" id="GO:0006164">
    <property type="term" value="P:purine nucleotide biosynthetic process"/>
    <property type="evidence" value="ECO:0007669"/>
    <property type="project" value="UniProtKB-KW"/>
</dbReference>
<evidence type="ECO:0000256" key="6">
    <source>
        <dbReference type="ARBA" id="ARBA00023002"/>
    </source>
</evidence>
<dbReference type="GO" id="GO:0004488">
    <property type="term" value="F:methylenetetrahydrofolate dehydrogenase (NADP+) activity"/>
    <property type="evidence" value="ECO:0007669"/>
    <property type="project" value="InterPro"/>
</dbReference>
<keyword evidence="7" id="KW-0486">Methionine biosynthesis</keyword>
<dbReference type="InterPro" id="IPR036291">
    <property type="entry name" value="NAD(P)-bd_dom_sf"/>
</dbReference>
<evidence type="ECO:0000313" key="11">
    <source>
        <dbReference type="EMBL" id="OGD23301.1"/>
    </source>
</evidence>
<proteinExistence type="predicted"/>
<dbReference type="AlphaFoldDB" id="A0A1F5AY40"/>
<evidence type="ECO:0000256" key="7">
    <source>
        <dbReference type="ARBA" id="ARBA00023167"/>
    </source>
</evidence>
<dbReference type="EMBL" id="MEYI01000045">
    <property type="protein sequence ID" value="OGD23301.1"/>
    <property type="molecule type" value="Genomic_DNA"/>
</dbReference>
<protein>
    <recommendedName>
        <fullName evidence="13">Methenyltetrahydrofolate cyclohydrolase</fullName>
    </recommendedName>
</protein>
<evidence type="ECO:0000256" key="3">
    <source>
        <dbReference type="ARBA" id="ARBA00022755"/>
    </source>
</evidence>
<keyword evidence="5" id="KW-0521">NADP</keyword>
<gene>
    <name evidence="11" type="ORF">A2Z10_01175</name>
</gene>